<evidence type="ECO:0000256" key="2">
    <source>
        <dbReference type="ARBA" id="ARBA00022692"/>
    </source>
</evidence>
<evidence type="ECO:0000256" key="7">
    <source>
        <dbReference type="SAM" id="SignalP"/>
    </source>
</evidence>
<keyword evidence="7" id="KW-0732">Signal</keyword>
<feature type="transmembrane region" description="Helical" evidence="6">
    <location>
        <begin position="178"/>
        <end position="196"/>
    </location>
</feature>
<dbReference type="Proteomes" id="UP001147700">
    <property type="component" value="Unassembled WGS sequence"/>
</dbReference>
<dbReference type="SUPFAM" id="SSF48317">
    <property type="entry name" value="Acid phosphatase/Vanadium-dependent haloperoxidase"/>
    <property type="match status" value="1"/>
</dbReference>
<dbReference type="Pfam" id="PF14378">
    <property type="entry name" value="PAP2_3"/>
    <property type="match status" value="1"/>
</dbReference>
<feature type="region of interest" description="Disordered" evidence="5">
    <location>
        <begin position="240"/>
        <end position="282"/>
    </location>
</feature>
<evidence type="ECO:0000256" key="1">
    <source>
        <dbReference type="ARBA" id="ARBA00004141"/>
    </source>
</evidence>
<feature type="transmembrane region" description="Helical" evidence="6">
    <location>
        <begin position="149"/>
        <end position="171"/>
    </location>
</feature>
<keyword evidence="2 6" id="KW-0812">Transmembrane</keyword>
<protein>
    <submittedName>
        <fullName evidence="9">Phosphatase PAP2 family protein</fullName>
    </submittedName>
</protein>
<keyword evidence="3 6" id="KW-1133">Transmembrane helix</keyword>
<proteinExistence type="predicted"/>
<feature type="transmembrane region" description="Helical" evidence="6">
    <location>
        <begin position="61"/>
        <end position="86"/>
    </location>
</feature>
<evidence type="ECO:0000256" key="6">
    <source>
        <dbReference type="SAM" id="Phobius"/>
    </source>
</evidence>
<dbReference type="Gene3D" id="1.20.144.10">
    <property type="entry name" value="Phosphatidic acid phosphatase type 2/haloperoxidase"/>
    <property type="match status" value="1"/>
</dbReference>
<gene>
    <name evidence="9" type="ORF">OJ962_26805</name>
</gene>
<reference evidence="9" key="1">
    <citation type="submission" date="2022-10" db="EMBL/GenBank/DDBJ databases">
        <title>The WGS of Solirubrobacter sp. CPCC 204708.</title>
        <authorList>
            <person name="Jiang Z."/>
        </authorList>
    </citation>
    <scope>NUCLEOTIDE SEQUENCE</scope>
    <source>
        <strain evidence="9">CPCC 204708</strain>
    </source>
</reference>
<feature type="compositionally biased region" description="Low complexity" evidence="5">
    <location>
        <begin position="253"/>
        <end position="264"/>
    </location>
</feature>
<dbReference type="InterPro" id="IPR026841">
    <property type="entry name" value="Aur1/Ipt1"/>
</dbReference>
<dbReference type="InterPro" id="IPR052185">
    <property type="entry name" value="IPC_Synthase-Related"/>
</dbReference>
<feature type="signal peptide" evidence="7">
    <location>
        <begin position="1"/>
        <end position="23"/>
    </location>
</feature>
<evidence type="ECO:0000256" key="5">
    <source>
        <dbReference type="SAM" id="MobiDB-lite"/>
    </source>
</evidence>
<comment type="caution">
    <text evidence="9">The sequence shown here is derived from an EMBL/GenBank/DDBJ whole genome shotgun (WGS) entry which is preliminary data.</text>
</comment>
<organism evidence="9 10">
    <name type="scientific">Solirubrobacter deserti</name>
    <dbReference type="NCBI Taxonomy" id="2282478"/>
    <lineage>
        <taxon>Bacteria</taxon>
        <taxon>Bacillati</taxon>
        <taxon>Actinomycetota</taxon>
        <taxon>Thermoleophilia</taxon>
        <taxon>Solirubrobacterales</taxon>
        <taxon>Solirubrobacteraceae</taxon>
        <taxon>Solirubrobacter</taxon>
    </lineage>
</organism>
<dbReference type="EMBL" id="JAPCID010000051">
    <property type="protein sequence ID" value="MDA0141137.1"/>
    <property type="molecule type" value="Genomic_DNA"/>
</dbReference>
<feature type="transmembrane region" description="Helical" evidence="6">
    <location>
        <begin position="98"/>
        <end position="116"/>
    </location>
</feature>
<evidence type="ECO:0000313" key="10">
    <source>
        <dbReference type="Proteomes" id="UP001147700"/>
    </source>
</evidence>
<name>A0ABT4RRK9_9ACTN</name>
<dbReference type="PANTHER" id="PTHR31310">
    <property type="match status" value="1"/>
</dbReference>
<feature type="chain" id="PRO_5045485749" evidence="7">
    <location>
        <begin position="24"/>
        <end position="282"/>
    </location>
</feature>
<dbReference type="InterPro" id="IPR036938">
    <property type="entry name" value="PAP2/HPO_sf"/>
</dbReference>
<evidence type="ECO:0000259" key="8">
    <source>
        <dbReference type="Pfam" id="PF14378"/>
    </source>
</evidence>
<sequence>MKLVRDAAVVLAALALCPLVALLAPDEAPLGRTRALADVERSLGLLFEPGWHAWLADRPALMTAAGLFYVWVHVPATIGALVWARLERPHAFGLARDTFVATQLLTVVGYLAWPVAPPRMAPELGFSDTLATVYGTSADSLAHSVQSPYAAMPSGHVAFACVAAGVVFALVRSRTLRVGAVLYVALVVVVIIATANHFWLDAMGGAAAAVAGLFTARCIRLRLGHRRKVDDGDFALAGNARGGDRGGPGWPGRGAEAPGPGFRRNGAGAGLRTGRPGRASAR</sequence>
<evidence type="ECO:0000256" key="4">
    <source>
        <dbReference type="ARBA" id="ARBA00023136"/>
    </source>
</evidence>
<dbReference type="RefSeq" id="WP_238932065.1">
    <property type="nucleotide sequence ID" value="NZ_JAPCID010000051.1"/>
</dbReference>
<feature type="transmembrane region" description="Helical" evidence="6">
    <location>
        <begin position="202"/>
        <end position="219"/>
    </location>
</feature>
<comment type="subcellular location">
    <subcellularLocation>
        <location evidence="1">Membrane</location>
        <topology evidence="1">Multi-pass membrane protein</topology>
    </subcellularLocation>
</comment>
<accession>A0ABT4RRK9</accession>
<feature type="domain" description="Inositolphosphotransferase Aur1/Ipt1" evidence="8">
    <location>
        <begin position="35"/>
        <end position="213"/>
    </location>
</feature>
<evidence type="ECO:0000313" key="9">
    <source>
        <dbReference type="EMBL" id="MDA0141137.1"/>
    </source>
</evidence>
<keyword evidence="10" id="KW-1185">Reference proteome</keyword>
<dbReference type="PANTHER" id="PTHR31310:SF7">
    <property type="entry name" value="PA-PHOSPHATASE RELATED-FAMILY PROTEIN DDB_G0268928"/>
    <property type="match status" value="1"/>
</dbReference>
<keyword evidence="4 6" id="KW-0472">Membrane</keyword>
<evidence type="ECO:0000256" key="3">
    <source>
        <dbReference type="ARBA" id="ARBA00022989"/>
    </source>
</evidence>